<evidence type="ECO:0000259" key="2">
    <source>
        <dbReference type="Pfam" id="PF10383"/>
    </source>
</evidence>
<keyword evidence="5" id="KW-1185">Reference proteome</keyword>
<feature type="compositionally biased region" description="Pro residues" evidence="1">
    <location>
        <begin position="149"/>
        <end position="165"/>
    </location>
</feature>
<feature type="region of interest" description="Disordered" evidence="1">
    <location>
        <begin position="586"/>
        <end position="605"/>
    </location>
</feature>
<accession>A0AA40K2K7</accession>
<proteinExistence type="predicted"/>
<evidence type="ECO:0000259" key="3">
    <source>
        <dbReference type="Pfam" id="PF16761"/>
    </source>
</evidence>
<dbReference type="InterPro" id="IPR018839">
    <property type="entry name" value="Tscrpt-silencing_Clr2_C"/>
</dbReference>
<name>A0AA40K2K7_9PEZI</name>
<dbReference type="GO" id="GO:0070824">
    <property type="term" value="C:SHREC complex"/>
    <property type="evidence" value="ECO:0007669"/>
    <property type="project" value="InterPro"/>
</dbReference>
<comment type="caution">
    <text evidence="4">The sequence shown here is derived from an EMBL/GenBank/DDBJ whole genome shotgun (WGS) entry which is preliminary data.</text>
</comment>
<dbReference type="Pfam" id="PF16761">
    <property type="entry name" value="Clr2_transil"/>
    <property type="match status" value="1"/>
</dbReference>
<dbReference type="GO" id="GO:0031934">
    <property type="term" value="C:mating-type region heterochromatin"/>
    <property type="evidence" value="ECO:0007669"/>
    <property type="project" value="TreeGrafter"/>
</dbReference>
<evidence type="ECO:0000256" key="1">
    <source>
        <dbReference type="SAM" id="MobiDB-lite"/>
    </source>
</evidence>
<evidence type="ECO:0000313" key="4">
    <source>
        <dbReference type="EMBL" id="KAK0743596.1"/>
    </source>
</evidence>
<dbReference type="InterPro" id="IPR038986">
    <property type="entry name" value="Clr2"/>
</dbReference>
<reference evidence="4" key="1">
    <citation type="submission" date="2023-06" db="EMBL/GenBank/DDBJ databases">
        <title>Genome-scale phylogeny and comparative genomics of the fungal order Sordariales.</title>
        <authorList>
            <consortium name="Lawrence Berkeley National Laboratory"/>
            <person name="Hensen N."/>
            <person name="Bonometti L."/>
            <person name="Westerberg I."/>
            <person name="Brannstrom I.O."/>
            <person name="Guillou S."/>
            <person name="Cros-Aarteil S."/>
            <person name="Calhoun S."/>
            <person name="Haridas S."/>
            <person name="Kuo A."/>
            <person name="Mondo S."/>
            <person name="Pangilinan J."/>
            <person name="Riley R."/>
            <person name="LaButti K."/>
            <person name="Andreopoulos B."/>
            <person name="Lipzen A."/>
            <person name="Chen C."/>
            <person name="Yanf M."/>
            <person name="Daum C."/>
            <person name="Ng V."/>
            <person name="Clum A."/>
            <person name="Steindorff A."/>
            <person name="Ohm R."/>
            <person name="Martin F."/>
            <person name="Silar P."/>
            <person name="Natvig D."/>
            <person name="Lalanne C."/>
            <person name="Gautier V."/>
            <person name="Ament-velasquez S.L."/>
            <person name="Kruys A."/>
            <person name="Hutchinson M.I."/>
            <person name="Powell A.J."/>
            <person name="Barry K."/>
            <person name="Miller A.N."/>
            <person name="Grigoriev I.V."/>
            <person name="Debuchy R."/>
            <person name="Gladieux P."/>
            <person name="Thoren M.H."/>
            <person name="Johannesson H."/>
        </authorList>
    </citation>
    <scope>NUCLEOTIDE SEQUENCE</scope>
    <source>
        <strain evidence="4">SMH3187-1</strain>
    </source>
</reference>
<dbReference type="Pfam" id="PF10383">
    <property type="entry name" value="Clr2"/>
    <property type="match status" value="1"/>
</dbReference>
<dbReference type="Proteomes" id="UP001172155">
    <property type="component" value="Unassembled WGS sequence"/>
</dbReference>
<feature type="domain" description="Cryptic loci regulator 2 C-terminal" evidence="2">
    <location>
        <begin position="426"/>
        <end position="555"/>
    </location>
</feature>
<dbReference type="PANTHER" id="PTHR38046:SF1">
    <property type="entry name" value="CRYPTIC LOCI REGULATOR 2"/>
    <property type="match status" value="1"/>
</dbReference>
<dbReference type="GO" id="GO:0033553">
    <property type="term" value="C:rDNA heterochromatin"/>
    <property type="evidence" value="ECO:0007669"/>
    <property type="project" value="TreeGrafter"/>
</dbReference>
<sequence>MSNGDDEYYPLTIARSDGKGYQDIRNKTQALDFNETKDVEQKERWEVIIAGHLAQQLFPKTETRQFKLSDFPRGYELRCSVRKDGAGRDYFLFGHPAGPTSLYRTPGEFVLHALWLLSDATDPSRCSCDLCIKMVETNKSKQPQGPSGDDPPGPAQPPKGGPIPKPGKDQSAPGPPAPAKPAQEQGKHGQQGEQQTVQQVQTFQAPISLKFRYRFKQRYLFKSSPQVPMSLQVPSSLKAECRCYNNPSVSMGQPTPSIPAVPQSLLQGQAPPGTTGLSNVFRVGEMVWYKQQAWRLGLILSTVPKPTAQPPYDDSSYTFVVAPLGHALLSLKQLQKEAIDMRPFLTFSVPAVSIDELASKFFEAVDWQAFAIRYSQDPDPQKRSLKLQMVGLEASKMAARGINDCFSPFNKLREGPTPGGTVLARHYTGVYLGAEMVRLGDPVRVNAPGGAPEPPGTSPCVMLVSEIKVLTSAWGGDASTTPATLQFEGNVYRVVRAALPHPSTIIAAESLGPAFVEELSVRNEIERDPNVRWGWHLVQRDAVRPDGEVRGRFYVTFKLMALINPKTLEENRARGAVEEAQTYLNNRSHSGLGGNHGGRRESRAATLGKAVSTQFVAPSGMVED</sequence>
<dbReference type="GO" id="GO:0030466">
    <property type="term" value="P:silent mating-type cassette heterochromatin formation"/>
    <property type="evidence" value="ECO:0007669"/>
    <property type="project" value="TreeGrafter"/>
</dbReference>
<dbReference type="InterPro" id="IPR031915">
    <property type="entry name" value="Clr2_N"/>
</dbReference>
<dbReference type="PANTHER" id="PTHR38046">
    <property type="entry name" value="CRYPTIC LOCI REGULATOR 2"/>
    <property type="match status" value="1"/>
</dbReference>
<dbReference type="AlphaFoldDB" id="A0AA40K2K7"/>
<gene>
    <name evidence="4" type="ORF">B0T18DRAFT_392342</name>
</gene>
<feature type="domain" description="Cryptic loci regulator 2 N-terminal" evidence="3">
    <location>
        <begin position="67"/>
        <end position="131"/>
    </location>
</feature>
<organism evidence="4 5">
    <name type="scientific">Schizothecium vesticola</name>
    <dbReference type="NCBI Taxonomy" id="314040"/>
    <lineage>
        <taxon>Eukaryota</taxon>
        <taxon>Fungi</taxon>
        <taxon>Dikarya</taxon>
        <taxon>Ascomycota</taxon>
        <taxon>Pezizomycotina</taxon>
        <taxon>Sordariomycetes</taxon>
        <taxon>Sordariomycetidae</taxon>
        <taxon>Sordariales</taxon>
        <taxon>Schizotheciaceae</taxon>
        <taxon>Schizothecium</taxon>
    </lineage>
</organism>
<feature type="region of interest" description="Disordered" evidence="1">
    <location>
        <begin position="139"/>
        <end position="196"/>
    </location>
</feature>
<dbReference type="EMBL" id="JAUKUD010000005">
    <property type="protein sequence ID" value="KAK0743596.1"/>
    <property type="molecule type" value="Genomic_DNA"/>
</dbReference>
<protein>
    <submittedName>
        <fullName evidence="4">Transcription-silencing protein Clr2-domain-containing protein</fullName>
    </submittedName>
</protein>
<evidence type="ECO:0000313" key="5">
    <source>
        <dbReference type="Proteomes" id="UP001172155"/>
    </source>
</evidence>